<gene>
    <name evidence="1" type="ORF">QTG54_011450</name>
</gene>
<evidence type="ECO:0000313" key="2">
    <source>
        <dbReference type="Proteomes" id="UP001224775"/>
    </source>
</evidence>
<sequence>MINSLYIIRACIALLSTTHHITSAFISPSHKIRTLGLSPLKAIIYYPDDFDANDFEDSAAAYTEQVAYINSGVFNEAPYSQLADRLFRDPDKASVLARLASAYSPPGYSIDLPNINDVRCLHVDNKHLEIEAVVCDNCECSSLLVPVDFPTECDLGYGLEECVLNNVQNLDNQGGDLIQGRINAFADEEEAQKAYDVFQMIGGSDYLNPNPTKLPEWWVPPTSSEDVSECDMIESLLNEADWQLEMRGMCKQVLQESGDLGYGDEVQLAVVKAVGPAGMVLEAQVWRRGKSVYDDGGINNIDILCVPVKFASESTNRSAGIKDLVLRVVSSVNA</sequence>
<dbReference type="Proteomes" id="UP001224775">
    <property type="component" value="Unassembled WGS sequence"/>
</dbReference>
<evidence type="ECO:0000313" key="1">
    <source>
        <dbReference type="EMBL" id="KAK1738156.1"/>
    </source>
</evidence>
<name>A0AAD8Y210_9STRA</name>
<dbReference type="AlphaFoldDB" id="A0AAD8Y210"/>
<comment type="caution">
    <text evidence="1">The sequence shown here is derived from an EMBL/GenBank/DDBJ whole genome shotgun (WGS) entry which is preliminary data.</text>
</comment>
<organism evidence="1 2">
    <name type="scientific">Skeletonema marinoi</name>
    <dbReference type="NCBI Taxonomy" id="267567"/>
    <lineage>
        <taxon>Eukaryota</taxon>
        <taxon>Sar</taxon>
        <taxon>Stramenopiles</taxon>
        <taxon>Ochrophyta</taxon>
        <taxon>Bacillariophyta</taxon>
        <taxon>Coscinodiscophyceae</taxon>
        <taxon>Thalassiosirophycidae</taxon>
        <taxon>Thalassiosirales</taxon>
        <taxon>Skeletonemataceae</taxon>
        <taxon>Skeletonema</taxon>
        <taxon>Skeletonema marinoi-dohrnii complex</taxon>
    </lineage>
</organism>
<proteinExistence type="predicted"/>
<accession>A0AAD8Y210</accession>
<reference evidence="1" key="1">
    <citation type="submission" date="2023-06" db="EMBL/GenBank/DDBJ databases">
        <title>Survivors Of The Sea: Transcriptome response of Skeletonema marinoi to long-term dormancy.</title>
        <authorList>
            <person name="Pinder M.I.M."/>
            <person name="Kourtchenko O."/>
            <person name="Robertson E.K."/>
            <person name="Larsson T."/>
            <person name="Maumus F."/>
            <person name="Osuna-Cruz C.M."/>
            <person name="Vancaester E."/>
            <person name="Stenow R."/>
            <person name="Vandepoele K."/>
            <person name="Ploug H."/>
            <person name="Bruchert V."/>
            <person name="Godhe A."/>
            <person name="Topel M."/>
        </authorList>
    </citation>
    <scope>NUCLEOTIDE SEQUENCE</scope>
    <source>
        <strain evidence="1">R05AC</strain>
    </source>
</reference>
<dbReference type="EMBL" id="JATAAI010000022">
    <property type="protein sequence ID" value="KAK1738156.1"/>
    <property type="molecule type" value="Genomic_DNA"/>
</dbReference>
<keyword evidence="2" id="KW-1185">Reference proteome</keyword>
<protein>
    <submittedName>
        <fullName evidence="1">Uncharacterized protein</fullName>
    </submittedName>
</protein>